<protein>
    <recommendedName>
        <fullName evidence="4">RNA polymerase sigma-70 region 2 domain-containing protein</fullName>
    </recommendedName>
</protein>
<dbReference type="KEGG" id="amog:QRX60_17750"/>
<accession>A0A9Y2JXT1</accession>
<evidence type="ECO:0008006" key="4">
    <source>
        <dbReference type="Google" id="ProtNLM"/>
    </source>
</evidence>
<dbReference type="Gene3D" id="1.10.1740.10">
    <property type="match status" value="1"/>
</dbReference>
<feature type="compositionally biased region" description="Basic and acidic residues" evidence="1">
    <location>
        <begin position="14"/>
        <end position="23"/>
    </location>
</feature>
<dbReference type="Proteomes" id="UP001239397">
    <property type="component" value="Chromosome"/>
</dbReference>
<keyword evidence="3" id="KW-1185">Reference proteome</keyword>
<sequence>MRVELKTVLRSRAKPGDRSDEELARQARAGDVEAFGVLVQRYCAAVSHMINSRVVDPFEAERRVIEVFCATWRDLQHPLCSRRGFLGVLGHAVARNVADLDPPAEL</sequence>
<evidence type="ECO:0000256" key="1">
    <source>
        <dbReference type="SAM" id="MobiDB-lite"/>
    </source>
</evidence>
<dbReference type="RefSeq" id="WP_286001885.1">
    <property type="nucleotide sequence ID" value="NZ_CP127295.1"/>
</dbReference>
<name>A0A9Y2JXT1_9PSEU</name>
<evidence type="ECO:0000313" key="2">
    <source>
        <dbReference type="EMBL" id="WIY05601.1"/>
    </source>
</evidence>
<proteinExistence type="predicted"/>
<evidence type="ECO:0000313" key="3">
    <source>
        <dbReference type="Proteomes" id="UP001239397"/>
    </source>
</evidence>
<organism evidence="2 3">
    <name type="scientific">Amycolatopsis mongoliensis</name>
    <dbReference type="NCBI Taxonomy" id="715475"/>
    <lineage>
        <taxon>Bacteria</taxon>
        <taxon>Bacillati</taxon>
        <taxon>Actinomycetota</taxon>
        <taxon>Actinomycetes</taxon>
        <taxon>Pseudonocardiales</taxon>
        <taxon>Pseudonocardiaceae</taxon>
        <taxon>Amycolatopsis</taxon>
    </lineage>
</organism>
<reference evidence="2 3" key="1">
    <citation type="submission" date="2023-06" db="EMBL/GenBank/DDBJ databases">
        <authorList>
            <person name="Oyuntsetseg B."/>
            <person name="Kim S.B."/>
        </authorList>
    </citation>
    <scope>NUCLEOTIDE SEQUENCE [LARGE SCALE GENOMIC DNA]</scope>
    <source>
        <strain evidence="2 3">4-36</strain>
    </source>
</reference>
<dbReference type="AlphaFoldDB" id="A0A9Y2JXT1"/>
<gene>
    <name evidence="2" type="ORF">QRX60_17750</name>
</gene>
<dbReference type="InterPro" id="IPR013325">
    <property type="entry name" value="RNA_pol_sigma_r2"/>
</dbReference>
<feature type="region of interest" description="Disordered" evidence="1">
    <location>
        <begin position="1"/>
        <end position="23"/>
    </location>
</feature>
<dbReference type="GO" id="GO:0003700">
    <property type="term" value="F:DNA-binding transcription factor activity"/>
    <property type="evidence" value="ECO:0007669"/>
    <property type="project" value="InterPro"/>
</dbReference>
<dbReference type="EMBL" id="CP127295">
    <property type="protein sequence ID" value="WIY05601.1"/>
    <property type="molecule type" value="Genomic_DNA"/>
</dbReference>
<dbReference type="SUPFAM" id="SSF88946">
    <property type="entry name" value="Sigma2 domain of RNA polymerase sigma factors"/>
    <property type="match status" value="1"/>
</dbReference>
<dbReference type="GO" id="GO:0006352">
    <property type="term" value="P:DNA-templated transcription initiation"/>
    <property type="evidence" value="ECO:0007669"/>
    <property type="project" value="InterPro"/>
</dbReference>